<protein>
    <submittedName>
        <fullName evidence="1">Uncharacterized protein</fullName>
    </submittedName>
</protein>
<gene>
    <name evidence="1" type="ORF">KP79_PYT14084</name>
</gene>
<dbReference type="AlphaFoldDB" id="A0A210QN41"/>
<organism evidence="1 2">
    <name type="scientific">Mizuhopecten yessoensis</name>
    <name type="common">Japanese scallop</name>
    <name type="synonym">Patinopecten yessoensis</name>
    <dbReference type="NCBI Taxonomy" id="6573"/>
    <lineage>
        <taxon>Eukaryota</taxon>
        <taxon>Metazoa</taxon>
        <taxon>Spiralia</taxon>
        <taxon>Lophotrochozoa</taxon>
        <taxon>Mollusca</taxon>
        <taxon>Bivalvia</taxon>
        <taxon>Autobranchia</taxon>
        <taxon>Pteriomorphia</taxon>
        <taxon>Pectinida</taxon>
        <taxon>Pectinoidea</taxon>
        <taxon>Pectinidae</taxon>
        <taxon>Mizuhopecten</taxon>
    </lineage>
</organism>
<dbReference type="OrthoDB" id="6055966at2759"/>
<dbReference type="InterPro" id="IPR029069">
    <property type="entry name" value="HotDog_dom_sf"/>
</dbReference>
<comment type="caution">
    <text evidence="1">The sequence shown here is derived from an EMBL/GenBank/DDBJ whole genome shotgun (WGS) entry which is preliminary data.</text>
</comment>
<accession>A0A210QN41</accession>
<name>A0A210QN41_MIZYE</name>
<evidence type="ECO:0000313" key="1">
    <source>
        <dbReference type="EMBL" id="OWF50125.1"/>
    </source>
</evidence>
<dbReference type="Gene3D" id="3.10.129.10">
    <property type="entry name" value="Hotdog Thioesterase"/>
    <property type="match status" value="1"/>
</dbReference>
<dbReference type="PANTHER" id="PTHR34487">
    <property type="entry name" value="ACYL-ACP THIOESTERASE"/>
    <property type="match status" value="1"/>
</dbReference>
<keyword evidence="2" id="KW-1185">Reference proteome</keyword>
<dbReference type="EMBL" id="NEDP02002762">
    <property type="protein sequence ID" value="OWF50125.1"/>
    <property type="molecule type" value="Genomic_DNA"/>
</dbReference>
<evidence type="ECO:0000313" key="2">
    <source>
        <dbReference type="Proteomes" id="UP000242188"/>
    </source>
</evidence>
<proteinExistence type="predicted"/>
<dbReference type="PANTHER" id="PTHR34487:SF1">
    <property type="entry name" value="ACYL-ACP THIOESTERASE"/>
    <property type="match status" value="1"/>
</dbReference>
<sequence>MMKHALKRLIRAYPSLNLKINVTNNGKDMFVVLPGLRFDDVDHTGQPDIWRVFDMINRVEHAAFYNGVPFLDYTSLNEHNFGSIVKACTLEVKKDFYETTTPKAPLDVTVKLAHIGRTTFTTVCEMSCGGKMKPSVRIKNMHTLMNLDRQEVEEIPFWWRNRFRSNEMDSDKQHIINITPSPRPETAFLHPFAVPLSDTDISQRTRCSSYVRYFFEVASIASSREHFLSIKNFNEFHIKSMQMLYFDSTCWGDALTSACWEDTHPLTLHCNVSKGGKPVWYANVDHYSEVFGC</sequence>
<dbReference type="Proteomes" id="UP000242188">
    <property type="component" value="Unassembled WGS sequence"/>
</dbReference>
<dbReference type="SUPFAM" id="SSF54637">
    <property type="entry name" value="Thioesterase/thiol ester dehydrase-isomerase"/>
    <property type="match status" value="2"/>
</dbReference>
<reference evidence="1 2" key="1">
    <citation type="journal article" date="2017" name="Nat. Ecol. Evol.">
        <title>Scallop genome provides insights into evolution of bilaterian karyotype and development.</title>
        <authorList>
            <person name="Wang S."/>
            <person name="Zhang J."/>
            <person name="Jiao W."/>
            <person name="Li J."/>
            <person name="Xun X."/>
            <person name="Sun Y."/>
            <person name="Guo X."/>
            <person name="Huan P."/>
            <person name="Dong B."/>
            <person name="Zhang L."/>
            <person name="Hu X."/>
            <person name="Sun X."/>
            <person name="Wang J."/>
            <person name="Zhao C."/>
            <person name="Wang Y."/>
            <person name="Wang D."/>
            <person name="Huang X."/>
            <person name="Wang R."/>
            <person name="Lv J."/>
            <person name="Li Y."/>
            <person name="Zhang Z."/>
            <person name="Liu B."/>
            <person name="Lu W."/>
            <person name="Hui Y."/>
            <person name="Liang J."/>
            <person name="Zhou Z."/>
            <person name="Hou R."/>
            <person name="Li X."/>
            <person name="Liu Y."/>
            <person name="Li H."/>
            <person name="Ning X."/>
            <person name="Lin Y."/>
            <person name="Zhao L."/>
            <person name="Xing Q."/>
            <person name="Dou J."/>
            <person name="Li Y."/>
            <person name="Mao J."/>
            <person name="Guo H."/>
            <person name="Dou H."/>
            <person name="Li T."/>
            <person name="Mu C."/>
            <person name="Jiang W."/>
            <person name="Fu Q."/>
            <person name="Fu X."/>
            <person name="Miao Y."/>
            <person name="Liu J."/>
            <person name="Yu Q."/>
            <person name="Li R."/>
            <person name="Liao H."/>
            <person name="Li X."/>
            <person name="Kong Y."/>
            <person name="Jiang Z."/>
            <person name="Chourrout D."/>
            <person name="Li R."/>
            <person name="Bao Z."/>
        </authorList>
    </citation>
    <scope>NUCLEOTIDE SEQUENCE [LARGE SCALE GENOMIC DNA]</scope>
    <source>
        <strain evidence="1 2">PY_sf001</strain>
    </source>
</reference>